<reference evidence="2" key="1">
    <citation type="journal article" date="2020" name="Microbiol. Resour. Announc.">
        <title>Complete Genome Sequence of Novel Psychrotolerant Legionella Strain TUM19329, Isolated from Antarctic Lake Sediment.</title>
        <authorList>
            <person name="Shimada S."/>
            <person name="Nakai R."/>
            <person name="Aoki K."/>
            <person name="Shimoeda N."/>
            <person name="Ohno G."/>
            <person name="Miyazaki Y."/>
            <person name="Kudoh S."/>
            <person name="Imura S."/>
            <person name="Watanabe K."/>
            <person name="Ishii Y."/>
            <person name="Tateda K."/>
        </authorList>
    </citation>
    <scope>NUCLEOTIDE SEQUENCE [LARGE SCALE GENOMIC DNA]</scope>
    <source>
        <strain evidence="2">TUM19329</strain>
    </source>
</reference>
<keyword evidence="3" id="KW-1185">Reference proteome</keyword>
<feature type="transmembrane region" description="Helical" evidence="1">
    <location>
        <begin position="84"/>
        <end position="108"/>
    </location>
</feature>
<dbReference type="EMBL" id="AP022839">
    <property type="protein sequence ID" value="BCA94194.1"/>
    <property type="molecule type" value="Genomic_DNA"/>
</dbReference>
<gene>
    <name evidence="2" type="ORF">TUM19329_05550</name>
</gene>
<evidence type="ECO:0000313" key="2">
    <source>
        <dbReference type="EMBL" id="BCA94194.1"/>
    </source>
</evidence>
<dbReference type="AlphaFoldDB" id="A0A6F8T0J1"/>
<dbReference type="RefSeq" id="WP_173236159.1">
    <property type="nucleotide sequence ID" value="NZ_AP022839.1"/>
</dbReference>
<feature type="transmembrane region" description="Helical" evidence="1">
    <location>
        <begin position="27"/>
        <end position="48"/>
    </location>
</feature>
<evidence type="ECO:0000313" key="3">
    <source>
        <dbReference type="Proteomes" id="UP000502894"/>
    </source>
</evidence>
<dbReference type="Proteomes" id="UP000502894">
    <property type="component" value="Chromosome"/>
</dbReference>
<keyword evidence="1" id="KW-0812">Transmembrane</keyword>
<name>A0A6F8T0J1_9GAMM</name>
<proteinExistence type="predicted"/>
<sequence length="166" mass="18639">MSLFKKLWAWGHEHLLSSDKQNRKRELINTITFELLILGTILVCVHIYLHFWFISSLLIIGLIIASINLILLKKNYNFLLCGHIINLLALSIIFLGNLWLGGIANSYVGWFYVSPILAATTIGLHGLIIYSILSATFLAFFISGYLTPIYCILSESPGKCLPLSPD</sequence>
<feature type="transmembrane region" description="Helical" evidence="1">
    <location>
        <begin position="54"/>
        <end position="72"/>
    </location>
</feature>
<keyword evidence="1" id="KW-1133">Transmembrane helix</keyword>
<evidence type="ECO:0000256" key="1">
    <source>
        <dbReference type="SAM" id="Phobius"/>
    </source>
</evidence>
<protein>
    <submittedName>
        <fullName evidence="2">Uncharacterized protein</fullName>
    </submittedName>
</protein>
<accession>A0A6F8T0J1</accession>
<dbReference type="KEGG" id="lant:TUM19329_05550"/>
<feature type="transmembrane region" description="Helical" evidence="1">
    <location>
        <begin position="128"/>
        <end position="153"/>
    </location>
</feature>
<organism evidence="2 3">
    <name type="scientific">Legionella antarctica</name>
    <dbReference type="NCBI Taxonomy" id="2708020"/>
    <lineage>
        <taxon>Bacteria</taxon>
        <taxon>Pseudomonadati</taxon>
        <taxon>Pseudomonadota</taxon>
        <taxon>Gammaproteobacteria</taxon>
        <taxon>Legionellales</taxon>
        <taxon>Legionellaceae</taxon>
        <taxon>Legionella</taxon>
    </lineage>
</organism>
<keyword evidence="1" id="KW-0472">Membrane</keyword>